<accession>A0A5B7HQ88</accession>
<reference evidence="3 4" key="1">
    <citation type="submission" date="2019-05" db="EMBL/GenBank/DDBJ databases">
        <title>Another draft genome of Portunus trituberculatus and its Hox gene families provides insights of decapod evolution.</title>
        <authorList>
            <person name="Jeong J.-H."/>
            <person name="Song I."/>
            <person name="Kim S."/>
            <person name="Choi T."/>
            <person name="Kim D."/>
            <person name="Ryu S."/>
            <person name="Kim W."/>
        </authorList>
    </citation>
    <scope>NUCLEOTIDE SEQUENCE [LARGE SCALE GENOMIC DNA]</scope>
    <source>
        <tissue evidence="3">Muscle</tissue>
    </source>
</reference>
<proteinExistence type="predicted"/>
<feature type="transmembrane region" description="Helical" evidence="2">
    <location>
        <begin position="20"/>
        <end position="39"/>
    </location>
</feature>
<comment type="caution">
    <text evidence="3">The sequence shown here is derived from an EMBL/GenBank/DDBJ whole genome shotgun (WGS) entry which is preliminary data.</text>
</comment>
<feature type="region of interest" description="Disordered" evidence="1">
    <location>
        <begin position="66"/>
        <end position="91"/>
    </location>
</feature>
<dbReference type="AlphaFoldDB" id="A0A5B7HQ88"/>
<gene>
    <name evidence="3" type="ORF">E2C01_066135</name>
</gene>
<keyword evidence="4" id="KW-1185">Reference proteome</keyword>
<evidence type="ECO:0000313" key="4">
    <source>
        <dbReference type="Proteomes" id="UP000324222"/>
    </source>
</evidence>
<name>A0A5B7HQ88_PORTR</name>
<evidence type="ECO:0000313" key="3">
    <source>
        <dbReference type="EMBL" id="MPC71845.1"/>
    </source>
</evidence>
<evidence type="ECO:0000256" key="1">
    <source>
        <dbReference type="SAM" id="MobiDB-lite"/>
    </source>
</evidence>
<dbReference type="Proteomes" id="UP000324222">
    <property type="component" value="Unassembled WGS sequence"/>
</dbReference>
<keyword evidence="2" id="KW-0812">Transmembrane</keyword>
<protein>
    <submittedName>
        <fullName evidence="3">Uncharacterized protein</fullName>
    </submittedName>
</protein>
<sequence length="122" mass="13425">MSVVAHFTTTTQHHTIKKNLLLQLLLRAAAASLLLVAAVRGTEEQTKVAVANDEPQNGYLATKEAEKEYQTANSEGRTAYANPAPGDDEYGKDITIYVKKDDGKEHNHKLVYEIHGYDPSGE</sequence>
<dbReference type="EMBL" id="VSRR010033665">
    <property type="protein sequence ID" value="MPC71845.1"/>
    <property type="molecule type" value="Genomic_DNA"/>
</dbReference>
<keyword evidence="2" id="KW-0472">Membrane</keyword>
<organism evidence="3 4">
    <name type="scientific">Portunus trituberculatus</name>
    <name type="common">Swimming crab</name>
    <name type="synonym">Neptunus trituberculatus</name>
    <dbReference type="NCBI Taxonomy" id="210409"/>
    <lineage>
        <taxon>Eukaryota</taxon>
        <taxon>Metazoa</taxon>
        <taxon>Ecdysozoa</taxon>
        <taxon>Arthropoda</taxon>
        <taxon>Crustacea</taxon>
        <taxon>Multicrustacea</taxon>
        <taxon>Malacostraca</taxon>
        <taxon>Eumalacostraca</taxon>
        <taxon>Eucarida</taxon>
        <taxon>Decapoda</taxon>
        <taxon>Pleocyemata</taxon>
        <taxon>Brachyura</taxon>
        <taxon>Eubrachyura</taxon>
        <taxon>Portunoidea</taxon>
        <taxon>Portunidae</taxon>
        <taxon>Portuninae</taxon>
        <taxon>Portunus</taxon>
    </lineage>
</organism>
<keyword evidence="2" id="KW-1133">Transmembrane helix</keyword>
<evidence type="ECO:0000256" key="2">
    <source>
        <dbReference type="SAM" id="Phobius"/>
    </source>
</evidence>